<keyword evidence="1 3" id="KW-0808">Transferase</keyword>
<dbReference type="InterPro" id="IPR029063">
    <property type="entry name" value="SAM-dependent_MTases_sf"/>
</dbReference>
<dbReference type="Proteomes" id="UP000001732">
    <property type="component" value="Chromosome"/>
</dbReference>
<keyword evidence="4" id="KW-1185">Reference proteome</keyword>
<evidence type="ECO:0000313" key="4">
    <source>
        <dbReference type="Proteomes" id="UP000001732"/>
    </source>
</evidence>
<evidence type="ECO:0000259" key="2">
    <source>
        <dbReference type="Pfam" id="PF08241"/>
    </source>
</evidence>
<reference evidence="4" key="1">
    <citation type="submission" date="2008-08" db="EMBL/GenBank/DDBJ databases">
        <title>The complete genome sequence of Coprothermobacter proteolyticus strain ATCC 5245 / DSM 5265 / BT.</title>
        <authorList>
            <person name="Dodson R.J."/>
            <person name="Durkin A.S."/>
            <person name="Wu M."/>
            <person name="Eisen J."/>
            <person name="Sutton G."/>
        </authorList>
    </citation>
    <scope>NUCLEOTIDE SEQUENCE [LARGE SCALE GENOMIC DNA]</scope>
    <source>
        <strain evidence="4">ATCC 35245 / DSM 5265 / OCM 4 / BT</strain>
    </source>
</reference>
<evidence type="ECO:0000256" key="1">
    <source>
        <dbReference type="ARBA" id="ARBA00022679"/>
    </source>
</evidence>
<dbReference type="PANTHER" id="PTHR44068">
    <property type="entry name" value="ZGC:194242"/>
    <property type="match status" value="1"/>
</dbReference>
<reference evidence="3 4" key="2">
    <citation type="journal article" date="2014" name="Genome Announc.">
        <title>Complete Genome Sequence of Coprothermobacter proteolyticus DSM 5265.</title>
        <authorList>
            <person name="Alexiev A."/>
            <person name="Coil D.A."/>
            <person name="Badger J.H."/>
            <person name="Enticknap J."/>
            <person name="Ward N."/>
            <person name="Robb F.T."/>
            <person name="Eisen J.A."/>
        </authorList>
    </citation>
    <scope>NUCLEOTIDE SEQUENCE [LARGE SCALE GENOMIC DNA]</scope>
    <source>
        <strain evidence="4">ATCC 35245 / DSM 5265 / OCM 4 / BT</strain>
    </source>
</reference>
<feature type="domain" description="Methyltransferase type 11" evidence="2">
    <location>
        <begin position="64"/>
        <end position="162"/>
    </location>
</feature>
<dbReference type="AlphaFoldDB" id="B5YA44"/>
<dbReference type="GO" id="GO:0008757">
    <property type="term" value="F:S-adenosylmethionine-dependent methyltransferase activity"/>
    <property type="evidence" value="ECO:0007669"/>
    <property type="project" value="InterPro"/>
</dbReference>
<gene>
    <name evidence="3" type="ordered locus">COPRO5265_1340</name>
</gene>
<dbReference type="KEGG" id="cpo:COPRO5265_1340"/>
<dbReference type="InterPro" id="IPR013216">
    <property type="entry name" value="Methyltransf_11"/>
</dbReference>
<dbReference type="STRING" id="309798.COPRO5265_1340"/>
<dbReference type="eggNOG" id="COG2226">
    <property type="taxonomic scope" value="Bacteria"/>
</dbReference>
<name>B5YA44_COPPD</name>
<dbReference type="Gene3D" id="3.40.50.150">
    <property type="entry name" value="Vaccinia Virus protein VP39"/>
    <property type="match status" value="1"/>
</dbReference>
<organism evidence="3 4">
    <name type="scientific">Coprothermobacter proteolyticus (strain ATCC 35245 / DSM 5265 / OCM 4 / BT)</name>
    <dbReference type="NCBI Taxonomy" id="309798"/>
    <lineage>
        <taxon>Bacteria</taxon>
        <taxon>Pseudomonadati</taxon>
        <taxon>Coprothermobacterota</taxon>
        <taxon>Coprothermobacteria</taxon>
        <taxon>Coprothermobacterales</taxon>
        <taxon>Coprothermobacteraceae</taxon>
        <taxon>Coprothermobacter</taxon>
    </lineage>
</organism>
<dbReference type="RefSeq" id="WP_012543476.1">
    <property type="nucleotide sequence ID" value="NC_011295.1"/>
</dbReference>
<sequence>MGSFKEALLKSMNKLFPLPVHPFNLQKDGVKTYADWEFEKGLSTLQYFLDFTDLDQLFKDKTVLDIGCGAAGKTVFYATCGVKEIYGVDKVEKYKEQAERLAKSKGVEDKFHFVIADAATLPFSENTFDTIIMNDFMEHASQPQNVLLECYRVLKPGGMLYVNSPPYYHPYGAHLSDLIGVPWVHVFFDEQTLINVYKDLAKGLPDAEDRIKLRFSVDNTGKPYISYINKMTIKKFRQWIKSSPFRCVYYKEVPLRKSLSFLAKWSLTKEYFVKMLVAVLNKPIEKT</sequence>
<proteinExistence type="predicted"/>
<dbReference type="SUPFAM" id="SSF53335">
    <property type="entry name" value="S-adenosyl-L-methionine-dependent methyltransferases"/>
    <property type="match status" value="1"/>
</dbReference>
<protein>
    <submittedName>
        <fullName evidence="3">Putative methyl transferase</fullName>
    </submittedName>
</protein>
<dbReference type="Pfam" id="PF08241">
    <property type="entry name" value="Methyltransf_11"/>
    <property type="match status" value="1"/>
</dbReference>
<dbReference type="PANTHER" id="PTHR44068:SF11">
    <property type="entry name" value="GERANYL DIPHOSPHATE 2-C-METHYLTRANSFERASE"/>
    <property type="match status" value="1"/>
</dbReference>
<dbReference type="HOGENOM" id="CLU_968779_0_0_9"/>
<evidence type="ECO:0000313" key="3">
    <source>
        <dbReference type="EMBL" id="ACI16824.1"/>
    </source>
</evidence>
<accession>B5YA44</accession>
<dbReference type="EMBL" id="CP001145">
    <property type="protein sequence ID" value="ACI16824.1"/>
    <property type="molecule type" value="Genomic_DNA"/>
</dbReference>
<dbReference type="OrthoDB" id="9810615at2"/>
<dbReference type="CDD" id="cd02440">
    <property type="entry name" value="AdoMet_MTases"/>
    <property type="match status" value="1"/>
</dbReference>
<dbReference type="InterPro" id="IPR050447">
    <property type="entry name" value="Erg6_SMT_methyltransf"/>
</dbReference>